<evidence type="ECO:0000313" key="3">
    <source>
        <dbReference type="Proteomes" id="UP001187192"/>
    </source>
</evidence>
<gene>
    <name evidence="2" type="ORF">TIFTF001_015840</name>
</gene>
<dbReference type="AlphaFoldDB" id="A0AA88A6K7"/>
<evidence type="ECO:0000256" key="1">
    <source>
        <dbReference type="SAM" id="MobiDB-lite"/>
    </source>
</evidence>
<name>A0AA88A6K7_FICCA</name>
<dbReference type="Proteomes" id="UP001187192">
    <property type="component" value="Unassembled WGS sequence"/>
</dbReference>
<dbReference type="EMBL" id="BTGU01000023">
    <property type="protein sequence ID" value="GMN46655.1"/>
    <property type="molecule type" value="Genomic_DNA"/>
</dbReference>
<sequence>MEPPPPPEFAAKPTPNPHGRLRSTNHDPSFNLNRVLRQDPAAVVVLD</sequence>
<proteinExistence type="predicted"/>
<feature type="region of interest" description="Disordered" evidence="1">
    <location>
        <begin position="1"/>
        <end position="47"/>
    </location>
</feature>
<evidence type="ECO:0000313" key="2">
    <source>
        <dbReference type="EMBL" id="GMN46655.1"/>
    </source>
</evidence>
<comment type="caution">
    <text evidence="2">The sequence shown here is derived from an EMBL/GenBank/DDBJ whole genome shotgun (WGS) entry which is preliminary data.</text>
</comment>
<reference evidence="2" key="1">
    <citation type="submission" date="2023-07" db="EMBL/GenBank/DDBJ databases">
        <title>draft genome sequence of fig (Ficus carica).</title>
        <authorList>
            <person name="Takahashi T."/>
            <person name="Nishimura K."/>
        </authorList>
    </citation>
    <scope>NUCLEOTIDE SEQUENCE</scope>
</reference>
<protein>
    <submittedName>
        <fullName evidence="2">Uncharacterized protein</fullName>
    </submittedName>
</protein>
<keyword evidence="3" id="KW-1185">Reference proteome</keyword>
<accession>A0AA88A6K7</accession>
<organism evidence="2 3">
    <name type="scientific">Ficus carica</name>
    <name type="common">Common fig</name>
    <dbReference type="NCBI Taxonomy" id="3494"/>
    <lineage>
        <taxon>Eukaryota</taxon>
        <taxon>Viridiplantae</taxon>
        <taxon>Streptophyta</taxon>
        <taxon>Embryophyta</taxon>
        <taxon>Tracheophyta</taxon>
        <taxon>Spermatophyta</taxon>
        <taxon>Magnoliopsida</taxon>
        <taxon>eudicotyledons</taxon>
        <taxon>Gunneridae</taxon>
        <taxon>Pentapetalae</taxon>
        <taxon>rosids</taxon>
        <taxon>fabids</taxon>
        <taxon>Rosales</taxon>
        <taxon>Moraceae</taxon>
        <taxon>Ficeae</taxon>
        <taxon>Ficus</taxon>
    </lineage>
</organism>